<keyword evidence="2" id="KW-1185">Reference proteome</keyword>
<evidence type="ECO:0000313" key="1">
    <source>
        <dbReference type="EMBL" id="TFK29051.1"/>
    </source>
</evidence>
<sequence length="91" mass="10422">MSLDTLESSEVQFGATTSYPNSLPHEPIFIPTLENFVAFLLVTRSLLPSSDLCRRANHIEFDGRCHVQSHSHKICAETCKWWLYGTCHRSR</sequence>
<reference evidence="1 2" key="1">
    <citation type="journal article" date="2019" name="Nat. Ecol. Evol.">
        <title>Megaphylogeny resolves global patterns of mushroom evolution.</title>
        <authorList>
            <person name="Varga T."/>
            <person name="Krizsan K."/>
            <person name="Foldi C."/>
            <person name="Dima B."/>
            <person name="Sanchez-Garcia M."/>
            <person name="Sanchez-Ramirez S."/>
            <person name="Szollosi G.J."/>
            <person name="Szarkandi J.G."/>
            <person name="Papp V."/>
            <person name="Albert L."/>
            <person name="Andreopoulos W."/>
            <person name="Angelini C."/>
            <person name="Antonin V."/>
            <person name="Barry K.W."/>
            <person name="Bougher N.L."/>
            <person name="Buchanan P."/>
            <person name="Buyck B."/>
            <person name="Bense V."/>
            <person name="Catcheside P."/>
            <person name="Chovatia M."/>
            <person name="Cooper J."/>
            <person name="Damon W."/>
            <person name="Desjardin D."/>
            <person name="Finy P."/>
            <person name="Geml J."/>
            <person name="Haridas S."/>
            <person name="Hughes K."/>
            <person name="Justo A."/>
            <person name="Karasinski D."/>
            <person name="Kautmanova I."/>
            <person name="Kiss B."/>
            <person name="Kocsube S."/>
            <person name="Kotiranta H."/>
            <person name="LaButti K.M."/>
            <person name="Lechner B.E."/>
            <person name="Liimatainen K."/>
            <person name="Lipzen A."/>
            <person name="Lukacs Z."/>
            <person name="Mihaltcheva S."/>
            <person name="Morgado L.N."/>
            <person name="Niskanen T."/>
            <person name="Noordeloos M.E."/>
            <person name="Ohm R.A."/>
            <person name="Ortiz-Santana B."/>
            <person name="Ovrebo C."/>
            <person name="Racz N."/>
            <person name="Riley R."/>
            <person name="Savchenko A."/>
            <person name="Shiryaev A."/>
            <person name="Soop K."/>
            <person name="Spirin V."/>
            <person name="Szebenyi C."/>
            <person name="Tomsovsky M."/>
            <person name="Tulloss R.E."/>
            <person name="Uehling J."/>
            <person name="Grigoriev I.V."/>
            <person name="Vagvolgyi C."/>
            <person name="Papp T."/>
            <person name="Martin F.M."/>
            <person name="Miettinen O."/>
            <person name="Hibbett D.S."/>
            <person name="Nagy L.G."/>
        </authorList>
    </citation>
    <scope>NUCLEOTIDE SEQUENCE [LARGE SCALE GENOMIC DNA]</scope>
    <source>
        <strain evidence="1 2">CBS 121175</strain>
    </source>
</reference>
<accession>A0A5C3LK77</accession>
<name>A0A5C3LK77_COPMA</name>
<dbReference type="EMBL" id="ML210152">
    <property type="protein sequence ID" value="TFK29051.1"/>
    <property type="molecule type" value="Genomic_DNA"/>
</dbReference>
<dbReference type="Proteomes" id="UP000307440">
    <property type="component" value="Unassembled WGS sequence"/>
</dbReference>
<protein>
    <submittedName>
        <fullName evidence="1">Uncharacterized protein</fullName>
    </submittedName>
</protein>
<proteinExistence type="predicted"/>
<dbReference type="AlphaFoldDB" id="A0A5C3LK77"/>
<gene>
    <name evidence="1" type="ORF">FA15DRAFT_664721</name>
</gene>
<organism evidence="1 2">
    <name type="scientific">Coprinopsis marcescibilis</name>
    <name type="common">Agaric fungus</name>
    <name type="synonym">Psathyrella marcescibilis</name>
    <dbReference type="NCBI Taxonomy" id="230819"/>
    <lineage>
        <taxon>Eukaryota</taxon>
        <taxon>Fungi</taxon>
        <taxon>Dikarya</taxon>
        <taxon>Basidiomycota</taxon>
        <taxon>Agaricomycotina</taxon>
        <taxon>Agaricomycetes</taxon>
        <taxon>Agaricomycetidae</taxon>
        <taxon>Agaricales</taxon>
        <taxon>Agaricineae</taxon>
        <taxon>Psathyrellaceae</taxon>
        <taxon>Coprinopsis</taxon>
    </lineage>
</organism>
<evidence type="ECO:0000313" key="2">
    <source>
        <dbReference type="Proteomes" id="UP000307440"/>
    </source>
</evidence>